<evidence type="ECO:0000256" key="6">
    <source>
        <dbReference type="SAM" id="MobiDB-lite"/>
    </source>
</evidence>
<evidence type="ECO:0000256" key="2">
    <source>
        <dbReference type="ARBA" id="ARBA00022898"/>
    </source>
</evidence>
<dbReference type="EMBL" id="CP121252">
    <property type="protein sequence ID" value="WFP17452.1"/>
    <property type="molecule type" value="Genomic_DNA"/>
</dbReference>
<evidence type="ECO:0000259" key="7">
    <source>
        <dbReference type="PROSITE" id="PS50949"/>
    </source>
</evidence>
<evidence type="ECO:0000313" key="9">
    <source>
        <dbReference type="Proteomes" id="UP001219037"/>
    </source>
</evidence>
<dbReference type="RefSeq" id="WP_278158964.1">
    <property type="nucleotide sequence ID" value="NZ_CP121252.1"/>
</dbReference>
<feature type="region of interest" description="Disordered" evidence="6">
    <location>
        <begin position="115"/>
        <end position="134"/>
    </location>
</feature>
<reference evidence="8 9" key="1">
    <citation type="submission" date="2023-04" db="EMBL/GenBank/DDBJ databases">
        <title>Funneling lignin-derived compounds into biodiesel using alkali-halophilic Citricoccus sp. P2.</title>
        <authorList>
            <person name="Luo C.-B."/>
        </authorList>
    </citation>
    <scope>NUCLEOTIDE SEQUENCE [LARGE SCALE GENOMIC DNA]</scope>
    <source>
        <strain evidence="8 9">P2</strain>
    </source>
</reference>
<dbReference type="Gene3D" id="3.40.640.10">
    <property type="entry name" value="Type I PLP-dependent aspartate aminotransferase-like (Major domain)"/>
    <property type="match status" value="1"/>
</dbReference>
<dbReference type="InterPro" id="IPR036388">
    <property type="entry name" value="WH-like_DNA-bd_sf"/>
</dbReference>
<dbReference type="PRINTS" id="PR00035">
    <property type="entry name" value="HTHGNTR"/>
</dbReference>
<dbReference type="Proteomes" id="UP001219037">
    <property type="component" value="Chromosome"/>
</dbReference>
<comment type="similarity">
    <text evidence="1">In the C-terminal section; belongs to the class-I pyridoxal-phosphate-dependent aminotransferase family.</text>
</comment>
<dbReference type="Pfam" id="PF00155">
    <property type="entry name" value="Aminotran_1_2"/>
    <property type="match status" value="1"/>
</dbReference>
<keyword evidence="9" id="KW-1185">Reference proteome</keyword>
<dbReference type="InterPro" id="IPR015421">
    <property type="entry name" value="PyrdxlP-dep_Trfase_major"/>
</dbReference>
<dbReference type="SMART" id="SM00345">
    <property type="entry name" value="HTH_GNTR"/>
    <property type="match status" value="1"/>
</dbReference>
<evidence type="ECO:0000256" key="1">
    <source>
        <dbReference type="ARBA" id="ARBA00005384"/>
    </source>
</evidence>
<dbReference type="CDD" id="cd00609">
    <property type="entry name" value="AAT_like"/>
    <property type="match status" value="1"/>
</dbReference>
<dbReference type="CDD" id="cd07377">
    <property type="entry name" value="WHTH_GntR"/>
    <property type="match status" value="1"/>
</dbReference>
<keyword evidence="2" id="KW-0663">Pyridoxal phosphate</keyword>
<keyword evidence="5" id="KW-0804">Transcription</keyword>
<evidence type="ECO:0000313" key="8">
    <source>
        <dbReference type="EMBL" id="WFP17452.1"/>
    </source>
</evidence>
<dbReference type="Gene3D" id="1.10.10.10">
    <property type="entry name" value="Winged helix-like DNA-binding domain superfamily/Winged helix DNA-binding domain"/>
    <property type="match status" value="1"/>
</dbReference>
<keyword evidence="3" id="KW-0805">Transcription regulation</keyword>
<dbReference type="PROSITE" id="PS50949">
    <property type="entry name" value="HTH_GNTR"/>
    <property type="match status" value="1"/>
</dbReference>
<dbReference type="InterPro" id="IPR000524">
    <property type="entry name" value="Tscrpt_reg_HTH_GntR"/>
</dbReference>
<protein>
    <submittedName>
        <fullName evidence="8">PLP-dependent aminotransferase family protein</fullName>
    </submittedName>
</protein>
<feature type="domain" description="HTH gntR-type" evidence="7">
    <location>
        <begin position="19"/>
        <end position="86"/>
    </location>
</feature>
<dbReference type="PANTHER" id="PTHR46577:SF1">
    <property type="entry name" value="HTH-TYPE TRANSCRIPTIONAL REGULATORY PROTEIN GABR"/>
    <property type="match status" value="1"/>
</dbReference>
<feature type="region of interest" description="Disordered" evidence="6">
    <location>
        <begin position="73"/>
        <end position="108"/>
    </location>
</feature>
<proteinExistence type="inferred from homology"/>
<evidence type="ECO:0000256" key="3">
    <source>
        <dbReference type="ARBA" id="ARBA00023015"/>
    </source>
</evidence>
<organism evidence="8 9">
    <name type="scientific">Citricoccus muralis</name>
    <dbReference type="NCBI Taxonomy" id="169134"/>
    <lineage>
        <taxon>Bacteria</taxon>
        <taxon>Bacillati</taxon>
        <taxon>Actinomycetota</taxon>
        <taxon>Actinomycetes</taxon>
        <taxon>Micrococcales</taxon>
        <taxon>Micrococcaceae</taxon>
        <taxon>Citricoccus</taxon>
    </lineage>
</organism>
<dbReference type="PANTHER" id="PTHR46577">
    <property type="entry name" value="HTH-TYPE TRANSCRIPTIONAL REGULATORY PROTEIN GABR"/>
    <property type="match status" value="1"/>
</dbReference>
<dbReference type="GO" id="GO:0008483">
    <property type="term" value="F:transaminase activity"/>
    <property type="evidence" value="ECO:0007669"/>
    <property type="project" value="UniProtKB-KW"/>
</dbReference>
<dbReference type="InterPro" id="IPR004839">
    <property type="entry name" value="Aminotransferase_I/II_large"/>
</dbReference>
<keyword evidence="8" id="KW-0032">Aminotransferase</keyword>
<dbReference type="SUPFAM" id="SSF46785">
    <property type="entry name" value="Winged helix' DNA-binding domain"/>
    <property type="match status" value="1"/>
</dbReference>
<keyword evidence="4" id="KW-0238">DNA-binding</keyword>
<evidence type="ECO:0000256" key="5">
    <source>
        <dbReference type="ARBA" id="ARBA00023163"/>
    </source>
</evidence>
<sequence length="493" mass="52507">MARFAPSFELPLSIDRTAPGLPRQLAEQVRALIHADRLRPGDRMPSTRALAQELGVSRGSVSAAYEQLGEEGYLQSTPGGTVVHPRLAPAPAPASGREPTTTELTESARAWHRDVRRESPMETTRAAPLRPGRPDVSVLTSTAWRAAWRAAAAQPSLGYVGSGSMTLRRQIAEHLRSVRAMAVDPEALVVTAGARDGLRLLITAASARHSGPLTVAVEDPGYPSLHQVPASMGHRVLPLPVDDDGLRVDALPTGAHAPAMVIVTPSHQYPLGSSMSAGRRRDLIRWAQHNNALVVEDDYDSELRYVGDPLPSLAASDTTGRVATLGSFAKLVTPGLGLGYVVVPTDVRQAVTSLTAQAGTPVSGIVQDAMSTFMAQGGLRRHTARMRREYRRRRDVVLQVFEDASMPSSVTVLPMAGGLHAVLTLDDAAQEARVISAARAAGLGVQGLGDYWSRGTSAQPAMSGVVLGIGETSRERLQQQLEQLRAVLVAALQ</sequence>
<dbReference type="Pfam" id="PF00392">
    <property type="entry name" value="GntR"/>
    <property type="match status" value="1"/>
</dbReference>
<dbReference type="InterPro" id="IPR015424">
    <property type="entry name" value="PyrdxlP-dep_Trfase"/>
</dbReference>
<gene>
    <name evidence="8" type="ORF">P8192_04920</name>
</gene>
<evidence type="ECO:0000256" key="4">
    <source>
        <dbReference type="ARBA" id="ARBA00023125"/>
    </source>
</evidence>
<dbReference type="InterPro" id="IPR051446">
    <property type="entry name" value="HTH_trans_reg/aminotransferase"/>
</dbReference>
<accession>A0ABY8H8G6</accession>
<dbReference type="InterPro" id="IPR036390">
    <property type="entry name" value="WH_DNA-bd_sf"/>
</dbReference>
<keyword evidence="8" id="KW-0808">Transferase</keyword>
<name>A0ABY8H8G6_9MICC</name>
<dbReference type="SUPFAM" id="SSF53383">
    <property type="entry name" value="PLP-dependent transferases"/>
    <property type="match status" value="1"/>
</dbReference>